<feature type="signal peptide" evidence="12">
    <location>
        <begin position="1"/>
        <end position="16"/>
    </location>
</feature>
<dbReference type="AlphaFoldDB" id="A0A671NNG9"/>
<evidence type="ECO:0000256" key="7">
    <source>
        <dbReference type="ARBA" id="ARBA00023157"/>
    </source>
</evidence>
<evidence type="ECO:0000256" key="4">
    <source>
        <dbReference type="ARBA" id="ARBA00022692"/>
    </source>
</evidence>
<accession>A0A671NNG9</accession>
<feature type="transmembrane region" description="Helical" evidence="11">
    <location>
        <begin position="177"/>
        <end position="198"/>
    </location>
</feature>
<keyword evidence="12" id="KW-0732">Signal</keyword>
<feature type="disulfide bond" evidence="9">
    <location>
        <begin position="38"/>
        <end position="84"/>
    </location>
</feature>
<feature type="transmembrane region" description="Helical" evidence="11">
    <location>
        <begin position="219"/>
        <end position="246"/>
    </location>
</feature>
<sequence>MDLLWVLYSMLTVCMAINMEATRSHSMFTCEPITLRMCQGLAYNTTFMPNLLNHYDQQTAALAMEPFHPMVNLECSTEIRPFLCRPIIFYAVCYMMVSLVFFLGFLLEDRVSCNAASPGRFRASTVTQGSHNKACTLLFMTLYFFTMAGSVWWVILTITWFLAAVPKWGSEAIEKKALLFHAVAWGVPGALTITLMAMNKIEGDSMSGVCFVGLYDLMALRWFLLVPLALDVVVGVVLLLAGIAALNRVRMEIPLEKENQDKLVKFMIRIGVFSVLYLVPLLTVIGCYLYEQSRRAVWETTWVQERCIEYHIPCPFKVEQTSRPDIALFLIKYLMMLVVGIPSVFWVGSKKTCFEWASFFNGHRRKDTVHESRQVLQEPDFTQLLLRDPNTPVVRKSRGTSTQGTSTHASSTHLAMLDEPPSASTSRAGSMRSKSSSFHGSLQRSRDGRYTACSYRGVEERLPHGSTLRLNDPHSRHGSLQRLESQSRHSSVRDLSITAQAIQSSPGNGIHRVIEEDATKA</sequence>
<feature type="transmembrane region" description="Helical" evidence="11">
    <location>
        <begin position="142"/>
        <end position="165"/>
    </location>
</feature>
<keyword evidence="5 11" id="KW-1133">Transmembrane helix</keyword>
<dbReference type="PANTHER" id="PTHR11309:SF144">
    <property type="entry name" value="FRIZZLED-3 ISOFORM X1"/>
    <property type="match status" value="1"/>
</dbReference>
<dbReference type="InterPro" id="IPR036790">
    <property type="entry name" value="Frizzled_dom_sf"/>
</dbReference>
<feature type="transmembrane region" description="Helical" evidence="11">
    <location>
        <begin position="266"/>
        <end position="290"/>
    </location>
</feature>
<feature type="transmembrane region" description="Helical" evidence="11">
    <location>
        <begin position="87"/>
        <end position="107"/>
    </location>
</feature>
<evidence type="ECO:0000256" key="3">
    <source>
        <dbReference type="ARBA" id="ARBA00022473"/>
    </source>
</evidence>
<evidence type="ECO:0000256" key="11">
    <source>
        <dbReference type="SAM" id="Phobius"/>
    </source>
</evidence>
<dbReference type="InterPro" id="IPR017981">
    <property type="entry name" value="GPCR_2-like_7TM"/>
</dbReference>
<feature type="region of interest" description="Disordered" evidence="10">
    <location>
        <begin position="387"/>
        <end position="446"/>
    </location>
</feature>
<dbReference type="GO" id="GO:0005886">
    <property type="term" value="C:plasma membrane"/>
    <property type="evidence" value="ECO:0007669"/>
    <property type="project" value="TreeGrafter"/>
</dbReference>
<evidence type="ECO:0000256" key="8">
    <source>
        <dbReference type="ARBA" id="ARBA00023170"/>
    </source>
</evidence>
<feature type="compositionally biased region" description="Low complexity" evidence="10">
    <location>
        <begin position="424"/>
        <end position="437"/>
    </location>
</feature>
<evidence type="ECO:0000259" key="13">
    <source>
        <dbReference type="PROSITE" id="PS50038"/>
    </source>
</evidence>
<organism evidence="15 16">
    <name type="scientific">Sinocyclocheilus anshuiensis</name>
    <dbReference type="NCBI Taxonomy" id="1608454"/>
    <lineage>
        <taxon>Eukaryota</taxon>
        <taxon>Metazoa</taxon>
        <taxon>Chordata</taxon>
        <taxon>Craniata</taxon>
        <taxon>Vertebrata</taxon>
        <taxon>Euteleostomi</taxon>
        <taxon>Actinopterygii</taxon>
        <taxon>Neopterygii</taxon>
        <taxon>Teleostei</taxon>
        <taxon>Ostariophysi</taxon>
        <taxon>Cypriniformes</taxon>
        <taxon>Cyprinidae</taxon>
        <taxon>Cyprininae</taxon>
        <taxon>Sinocyclocheilus</taxon>
    </lineage>
</organism>
<evidence type="ECO:0000256" key="12">
    <source>
        <dbReference type="SAM" id="SignalP"/>
    </source>
</evidence>
<dbReference type="Ensembl" id="ENSSANT00000049332.1">
    <property type="protein sequence ID" value="ENSSANP00000046357.1"/>
    <property type="gene ID" value="ENSSANG00000023427.1"/>
</dbReference>
<evidence type="ECO:0000256" key="10">
    <source>
        <dbReference type="SAM" id="MobiDB-lite"/>
    </source>
</evidence>
<feature type="transmembrane region" description="Helical" evidence="11">
    <location>
        <begin position="326"/>
        <end position="348"/>
    </location>
</feature>
<dbReference type="InterPro" id="IPR020067">
    <property type="entry name" value="Frizzled_dom"/>
</dbReference>
<evidence type="ECO:0000313" key="16">
    <source>
        <dbReference type="Proteomes" id="UP000472260"/>
    </source>
</evidence>
<dbReference type="Gene3D" id="1.20.1070.10">
    <property type="entry name" value="Rhodopsin 7-helix transmembrane proteins"/>
    <property type="match status" value="1"/>
</dbReference>
<dbReference type="PROSITE" id="PS50261">
    <property type="entry name" value="G_PROTEIN_RECEP_F2_4"/>
    <property type="match status" value="1"/>
</dbReference>
<comment type="subcellular location">
    <subcellularLocation>
        <location evidence="1">Membrane</location>
        <topology evidence="1">Multi-pass membrane protein</topology>
    </subcellularLocation>
</comment>
<evidence type="ECO:0000256" key="2">
    <source>
        <dbReference type="ARBA" id="ARBA00008077"/>
    </source>
</evidence>
<comment type="caution">
    <text evidence="9">Lacks conserved residue(s) required for the propagation of feature annotation.</text>
</comment>
<dbReference type="GO" id="GO:0060070">
    <property type="term" value="P:canonical Wnt signaling pathway"/>
    <property type="evidence" value="ECO:0007669"/>
    <property type="project" value="TreeGrafter"/>
</dbReference>
<keyword evidence="8" id="KW-0675">Receptor</keyword>
<feature type="region of interest" description="Disordered" evidence="10">
    <location>
        <begin position="464"/>
        <end position="492"/>
    </location>
</feature>
<dbReference type="Proteomes" id="UP000472260">
    <property type="component" value="Unassembled WGS sequence"/>
</dbReference>
<feature type="domain" description="FZ" evidence="13">
    <location>
        <begin position="25"/>
        <end position="84"/>
    </location>
</feature>
<keyword evidence="6 11" id="KW-0472">Membrane</keyword>
<feature type="chain" id="PRO_5025538423" evidence="12">
    <location>
        <begin position="17"/>
        <end position="521"/>
    </location>
</feature>
<dbReference type="InterPro" id="IPR000539">
    <property type="entry name" value="Frizzled/Smoothened_7TM"/>
</dbReference>
<dbReference type="GO" id="GO:0042813">
    <property type="term" value="F:Wnt receptor activity"/>
    <property type="evidence" value="ECO:0007669"/>
    <property type="project" value="TreeGrafter"/>
</dbReference>
<dbReference type="SUPFAM" id="SSF63501">
    <property type="entry name" value="Frizzled cysteine-rich domain"/>
    <property type="match status" value="1"/>
</dbReference>
<dbReference type="PRINTS" id="PR00489">
    <property type="entry name" value="FRIZZLED"/>
</dbReference>
<name>A0A671NNG9_9TELE</name>
<evidence type="ECO:0000256" key="1">
    <source>
        <dbReference type="ARBA" id="ARBA00004141"/>
    </source>
</evidence>
<dbReference type="PANTHER" id="PTHR11309">
    <property type="entry name" value="FRIZZLED"/>
    <property type="match status" value="1"/>
</dbReference>
<reference evidence="15" key="2">
    <citation type="submission" date="2025-09" db="UniProtKB">
        <authorList>
            <consortium name="Ensembl"/>
        </authorList>
    </citation>
    <scope>IDENTIFICATION</scope>
</reference>
<reference evidence="15" key="1">
    <citation type="submission" date="2025-08" db="UniProtKB">
        <authorList>
            <consortium name="Ensembl"/>
        </authorList>
    </citation>
    <scope>IDENTIFICATION</scope>
</reference>
<keyword evidence="4 11" id="KW-0812">Transmembrane</keyword>
<keyword evidence="16" id="KW-1185">Reference proteome</keyword>
<dbReference type="SMART" id="SM00063">
    <property type="entry name" value="FRI"/>
    <property type="match status" value="1"/>
</dbReference>
<evidence type="ECO:0000259" key="14">
    <source>
        <dbReference type="PROSITE" id="PS50261"/>
    </source>
</evidence>
<dbReference type="InterPro" id="IPR015526">
    <property type="entry name" value="Frizzled/SFRP"/>
</dbReference>
<evidence type="ECO:0000256" key="6">
    <source>
        <dbReference type="ARBA" id="ARBA00023136"/>
    </source>
</evidence>
<feature type="domain" description="G-protein coupled receptors family 2 profile 2" evidence="14">
    <location>
        <begin position="88"/>
        <end position="355"/>
    </location>
</feature>
<dbReference type="PROSITE" id="PS50038">
    <property type="entry name" value="FZ"/>
    <property type="match status" value="1"/>
</dbReference>
<proteinExistence type="inferred from homology"/>
<evidence type="ECO:0000256" key="9">
    <source>
        <dbReference type="PROSITE-ProRule" id="PRU00090"/>
    </source>
</evidence>
<feature type="compositionally biased region" description="Polar residues" evidence="10">
    <location>
        <begin position="399"/>
        <end position="413"/>
    </location>
</feature>
<evidence type="ECO:0000256" key="5">
    <source>
        <dbReference type="ARBA" id="ARBA00022989"/>
    </source>
</evidence>
<keyword evidence="3" id="KW-0217">Developmental protein</keyword>
<protein>
    <submittedName>
        <fullName evidence="15">Frizzled-3-like</fullName>
    </submittedName>
</protein>
<keyword evidence="7 9" id="KW-1015">Disulfide bond</keyword>
<evidence type="ECO:0000313" key="15">
    <source>
        <dbReference type="Ensembl" id="ENSSANP00000046357.1"/>
    </source>
</evidence>
<gene>
    <name evidence="15" type="primary">LOC107698353</name>
</gene>
<dbReference type="Pfam" id="PF01534">
    <property type="entry name" value="Frizzled"/>
    <property type="match status" value="1"/>
</dbReference>
<dbReference type="GO" id="GO:0017147">
    <property type="term" value="F:Wnt-protein binding"/>
    <property type="evidence" value="ECO:0007669"/>
    <property type="project" value="TreeGrafter"/>
</dbReference>
<dbReference type="SMART" id="SM01330">
    <property type="entry name" value="Frizzled"/>
    <property type="match status" value="1"/>
</dbReference>
<dbReference type="GO" id="GO:0035567">
    <property type="term" value="P:non-canonical Wnt signaling pathway"/>
    <property type="evidence" value="ECO:0007669"/>
    <property type="project" value="TreeGrafter"/>
</dbReference>
<comment type="similarity">
    <text evidence="2">Belongs to the G-protein coupled receptor Fz/Smo family.</text>
</comment>